<dbReference type="RefSeq" id="XP_033688822.1">
    <property type="nucleotide sequence ID" value="XM_033830871.1"/>
</dbReference>
<name>A0A6A6IUD1_9PLEO</name>
<dbReference type="InterPro" id="IPR002123">
    <property type="entry name" value="Plipid/glycerol_acylTrfase"/>
</dbReference>
<feature type="transmembrane region" description="Helical" evidence="4">
    <location>
        <begin position="399"/>
        <end position="421"/>
    </location>
</feature>
<dbReference type="GeneID" id="54584201"/>
<protein>
    <submittedName>
        <fullName evidence="6">Acyltransferase-domain-containing protein</fullName>
    </submittedName>
</protein>
<evidence type="ECO:0000259" key="5">
    <source>
        <dbReference type="SMART" id="SM00563"/>
    </source>
</evidence>
<organism evidence="6 7">
    <name type="scientific">Trematosphaeria pertusa</name>
    <dbReference type="NCBI Taxonomy" id="390896"/>
    <lineage>
        <taxon>Eukaryota</taxon>
        <taxon>Fungi</taxon>
        <taxon>Dikarya</taxon>
        <taxon>Ascomycota</taxon>
        <taxon>Pezizomycotina</taxon>
        <taxon>Dothideomycetes</taxon>
        <taxon>Pleosporomycetidae</taxon>
        <taxon>Pleosporales</taxon>
        <taxon>Massarineae</taxon>
        <taxon>Trematosphaeriaceae</taxon>
        <taxon>Trematosphaeria</taxon>
    </lineage>
</organism>
<proteinExistence type="inferred from homology"/>
<evidence type="ECO:0000313" key="7">
    <source>
        <dbReference type="Proteomes" id="UP000800094"/>
    </source>
</evidence>
<keyword evidence="3 6" id="KW-0012">Acyltransferase</keyword>
<dbReference type="Pfam" id="PF16076">
    <property type="entry name" value="Acyltransf_C"/>
    <property type="match status" value="1"/>
</dbReference>
<dbReference type="PANTHER" id="PTHR10983:SF16">
    <property type="entry name" value="LYSOCARDIOLIPIN ACYLTRANSFERASE 1"/>
    <property type="match status" value="1"/>
</dbReference>
<feature type="domain" description="Phospholipid/glycerol acyltransferase" evidence="5">
    <location>
        <begin position="138"/>
        <end position="270"/>
    </location>
</feature>
<comment type="similarity">
    <text evidence="1">Belongs to the 1-acyl-sn-glycerol-3-phosphate acyltransferase family.</text>
</comment>
<feature type="transmembrane region" description="Helical" evidence="4">
    <location>
        <begin position="51"/>
        <end position="77"/>
    </location>
</feature>
<dbReference type="InterPro" id="IPR032098">
    <property type="entry name" value="Acyltransf_C"/>
</dbReference>
<evidence type="ECO:0000256" key="4">
    <source>
        <dbReference type="SAM" id="Phobius"/>
    </source>
</evidence>
<dbReference type="GO" id="GO:0036149">
    <property type="term" value="P:phosphatidylinositol acyl-chain remodeling"/>
    <property type="evidence" value="ECO:0007669"/>
    <property type="project" value="TreeGrafter"/>
</dbReference>
<accession>A0A6A6IUD1</accession>
<dbReference type="AlphaFoldDB" id="A0A6A6IUD1"/>
<sequence length="427" mass="49587">MATEGLKMRHPAASVQPISIQEKKAEQKKMAEQQHPGGAIKHGFWDQALRMLLFFLYFNGSCIAISVTQIIGSPLYFYDKDLFYAWMAMTKQQFGVLCTTMTHWWAPVKMRVCGDESVRGQLRQSEDGRLECDFPERLVLISNHQIYTDWVYLWWIAYTSRMHGHLYIILKESIKYIPVLGTGMMFYGFIFLSRKWATDKERFQYRLRKLSSSHSGPMSGSHYLDPMWLLIFPEGTNLSPNGRVASKKWADKNNIPDLRHAMLPRSTGTLFCLQELEKTVEYMYDCTVAYEGVPRGQYGQDLFTLRSTYFQGRSPKSVNMHWRRFAIKDIPLADEKQFSDWLLARWREKDDLLEYYIENGRFPADEGTTPAVNAGKPLKGAGYIETEVRPSNPLEFLQIFLPLAAFALVVNVILKFVYIVLRTLRLR</sequence>
<evidence type="ECO:0000313" key="6">
    <source>
        <dbReference type="EMBL" id="KAF2253818.1"/>
    </source>
</evidence>
<dbReference type="Pfam" id="PF01553">
    <property type="entry name" value="Acyltransferase"/>
    <property type="match status" value="1"/>
</dbReference>
<evidence type="ECO:0000256" key="1">
    <source>
        <dbReference type="ARBA" id="ARBA00008655"/>
    </source>
</evidence>
<keyword evidence="4" id="KW-0472">Membrane</keyword>
<reference evidence="6" key="1">
    <citation type="journal article" date="2020" name="Stud. Mycol.">
        <title>101 Dothideomycetes genomes: a test case for predicting lifestyles and emergence of pathogens.</title>
        <authorList>
            <person name="Haridas S."/>
            <person name="Albert R."/>
            <person name="Binder M."/>
            <person name="Bloem J."/>
            <person name="Labutti K."/>
            <person name="Salamov A."/>
            <person name="Andreopoulos B."/>
            <person name="Baker S."/>
            <person name="Barry K."/>
            <person name="Bills G."/>
            <person name="Bluhm B."/>
            <person name="Cannon C."/>
            <person name="Castanera R."/>
            <person name="Culley D."/>
            <person name="Daum C."/>
            <person name="Ezra D."/>
            <person name="Gonzalez J."/>
            <person name="Henrissat B."/>
            <person name="Kuo A."/>
            <person name="Liang C."/>
            <person name="Lipzen A."/>
            <person name="Lutzoni F."/>
            <person name="Magnuson J."/>
            <person name="Mondo S."/>
            <person name="Nolan M."/>
            <person name="Ohm R."/>
            <person name="Pangilinan J."/>
            <person name="Park H.-J."/>
            <person name="Ramirez L."/>
            <person name="Alfaro M."/>
            <person name="Sun H."/>
            <person name="Tritt A."/>
            <person name="Yoshinaga Y."/>
            <person name="Zwiers L.-H."/>
            <person name="Turgeon B."/>
            <person name="Goodwin S."/>
            <person name="Spatafora J."/>
            <person name="Crous P."/>
            <person name="Grigoriev I."/>
        </authorList>
    </citation>
    <scope>NUCLEOTIDE SEQUENCE</scope>
    <source>
        <strain evidence="6">CBS 122368</strain>
    </source>
</reference>
<dbReference type="CDD" id="cd07990">
    <property type="entry name" value="LPLAT_LCLAT1-like"/>
    <property type="match status" value="1"/>
</dbReference>
<dbReference type="EMBL" id="ML987191">
    <property type="protein sequence ID" value="KAF2253818.1"/>
    <property type="molecule type" value="Genomic_DNA"/>
</dbReference>
<dbReference type="SMART" id="SM00563">
    <property type="entry name" value="PlsC"/>
    <property type="match status" value="1"/>
</dbReference>
<dbReference type="SUPFAM" id="SSF69593">
    <property type="entry name" value="Glycerol-3-phosphate (1)-acyltransferase"/>
    <property type="match status" value="1"/>
</dbReference>
<dbReference type="Proteomes" id="UP000800094">
    <property type="component" value="Unassembled WGS sequence"/>
</dbReference>
<dbReference type="GO" id="GO:0016746">
    <property type="term" value="F:acyltransferase activity"/>
    <property type="evidence" value="ECO:0007669"/>
    <property type="project" value="UniProtKB-KW"/>
</dbReference>
<dbReference type="PANTHER" id="PTHR10983">
    <property type="entry name" value="1-ACYLGLYCEROL-3-PHOSPHATE ACYLTRANSFERASE-RELATED"/>
    <property type="match status" value="1"/>
</dbReference>
<keyword evidence="2 6" id="KW-0808">Transferase</keyword>
<evidence type="ECO:0000256" key="3">
    <source>
        <dbReference type="ARBA" id="ARBA00023315"/>
    </source>
</evidence>
<evidence type="ECO:0000256" key="2">
    <source>
        <dbReference type="ARBA" id="ARBA00022679"/>
    </source>
</evidence>
<dbReference type="GO" id="GO:0005783">
    <property type="term" value="C:endoplasmic reticulum"/>
    <property type="evidence" value="ECO:0007669"/>
    <property type="project" value="TreeGrafter"/>
</dbReference>
<keyword evidence="4" id="KW-1133">Transmembrane helix</keyword>
<keyword evidence="7" id="KW-1185">Reference proteome</keyword>
<gene>
    <name evidence="6" type="ORF">BU26DRAFT_528844</name>
</gene>
<keyword evidence="4" id="KW-0812">Transmembrane</keyword>
<dbReference type="OrthoDB" id="189226at2759"/>